<dbReference type="AlphaFoldDB" id="T0ZW58"/>
<evidence type="ECO:0000313" key="2">
    <source>
        <dbReference type="EMBL" id="EQD48788.1"/>
    </source>
</evidence>
<evidence type="ECO:0000259" key="1">
    <source>
        <dbReference type="Pfam" id="PF04917"/>
    </source>
</evidence>
<dbReference type="EMBL" id="AUZY01007775">
    <property type="protein sequence ID" value="EQD48788.1"/>
    <property type="molecule type" value="Genomic_DNA"/>
</dbReference>
<gene>
    <name evidence="2" type="ORF">B1B_11923</name>
</gene>
<sequence length="386" mass="40330">MLLAVVFGSLLLVSVLSLAGQGTRDMREAAAGAQLKVLDQAVKHYVMDHYASLVSHATATQAVTIPLAWLMAGGYLPPGYTGTNPYADTYALYVLEPRPDDLAAVTLGSGGFSWRNDPVDNHYADVVIPGAAQAGGPEAGYVATGDVPGQLRDGLVGAYGGWSFSIAQTSIPNPGPGHLVLFEYFSNGTFSPDALYRVAVPGHPELNEMFTDLDMGNRSINDAHNISAQGTLATSGLSATSGFPKGVAPNGVHTWDLFANHGIYAGQDSSGNPEVAIRDGAIATEGDVTAEHGQVSLAHAIVYVTLAQNGSVIPKPSYCPTGSTAQIFITPVFISGGPLAYPIGGYQAWASSTGREWTIHARVLTQVGWQYPPSPYLVVKAAVKCG</sequence>
<organism evidence="2">
    <name type="scientific">mine drainage metagenome</name>
    <dbReference type="NCBI Taxonomy" id="410659"/>
    <lineage>
        <taxon>unclassified sequences</taxon>
        <taxon>metagenomes</taxon>
        <taxon>ecological metagenomes</taxon>
    </lineage>
</organism>
<dbReference type="Pfam" id="PF04917">
    <property type="entry name" value="Shufflon_N"/>
    <property type="match status" value="1"/>
</dbReference>
<proteinExistence type="predicted"/>
<name>T0ZW58_9ZZZZ</name>
<accession>T0ZW58</accession>
<feature type="domain" description="Bacterial shufflon protein N-terminal" evidence="1">
    <location>
        <begin position="33"/>
        <end position="265"/>
    </location>
</feature>
<reference evidence="2" key="1">
    <citation type="submission" date="2013-08" db="EMBL/GenBank/DDBJ databases">
        <authorList>
            <person name="Mendez C."/>
            <person name="Richter M."/>
            <person name="Ferrer M."/>
            <person name="Sanchez J."/>
        </authorList>
    </citation>
    <scope>NUCLEOTIDE SEQUENCE</scope>
</reference>
<dbReference type="InterPro" id="IPR007001">
    <property type="entry name" value="Shufflon_N"/>
</dbReference>
<reference evidence="2" key="2">
    <citation type="journal article" date="2014" name="ISME J.">
        <title>Microbial stratification in low pH oxic and suboxic macroscopic growths along an acid mine drainage.</title>
        <authorList>
            <person name="Mendez-Garcia C."/>
            <person name="Mesa V."/>
            <person name="Sprenger R.R."/>
            <person name="Richter M."/>
            <person name="Diez M.S."/>
            <person name="Solano J."/>
            <person name="Bargiela R."/>
            <person name="Golyshina O.V."/>
            <person name="Manteca A."/>
            <person name="Ramos J.L."/>
            <person name="Gallego J.R."/>
            <person name="Llorente I."/>
            <person name="Martins Dos Santos V.A."/>
            <person name="Jensen O.N."/>
            <person name="Pelaez A.I."/>
            <person name="Sanchez J."/>
            <person name="Ferrer M."/>
        </authorList>
    </citation>
    <scope>NUCLEOTIDE SEQUENCE</scope>
</reference>
<comment type="caution">
    <text evidence="2">The sequence shown here is derived from an EMBL/GenBank/DDBJ whole genome shotgun (WGS) entry which is preliminary data.</text>
</comment>
<protein>
    <submittedName>
        <fullName evidence="2">Type IV pilus biogenesis protein PilV</fullName>
    </submittedName>
</protein>